<evidence type="ECO:0000256" key="5">
    <source>
        <dbReference type="ARBA" id="ARBA00023239"/>
    </source>
</evidence>
<dbReference type="GO" id="GO:0004089">
    <property type="term" value="F:carbonate dehydratase activity"/>
    <property type="evidence" value="ECO:0007669"/>
    <property type="project" value="UniProtKB-UniRule"/>
</dbReference>
<dbReference type="InterPro" id="IPR023561">
    <property type="entry name" value="Carbonic_anhydrase_a-class"/>
</dbReference>
<dbReference type="GO" id="GO:0008270">
    <property type="term" value="F:zinc ion binding"/>
    <property type="evidence" value="ECO:0007669"/>
    <property type="project" value="UniProtKB-UniRule"/>
</dbReference>
<dbReference type="InterPro" id="IPR018338">
    <property type="entry name" value="Carbonic_anhydrase_a-class_CS"/>
</dbReference>
<comment type="similarity">
    <text evidence="6">Belongs to the alpha-carbonic anhydrase family.</text>
</comment>
<dbReference type="Gene3D" id="3.10.200.10">
    <property type="entry name" value="Alpha carbonic anhydrase"/>
    <property type="match status" value="1"/>
</dbReference>
<sequence length="365" mass="41015">MLLGSSVFPGQSADQLIWIDGRWSGYRWFRWAPIWLRITIFCCYGLLQRLLVVQFTALENCHAFDDISLAILDGATKRIAFIDPNAPAPAPQPPLAYPKGKLMMDAIMIKPKLSGTYKVSGKVTEAEHPFTYLEGTANGPNKWGLIKPEWRACDAGKLQSPIDLVHEKVQICPTLGNLERDYKPAVAKLRNRGHDISLQWEGDAGKLTINGTQYNLLQCHWHSPSEHTLNGKRYDMELHVVHKNPQEQIAVIGMLFEFGPPDTFLQKMIPYVKGIGEEGIDLGIINPGEIIFGGRKYYRYIGSLTVPPCTEGVTWTVMKKIRTVSREQVKALSAAVPEGFKVNSRPTQELDGRPVFFYNSDGEFQ</sequence>
<dbReference type="Proteomes" id="UP001642360">
    <property type="component" value="Unassembled WGS sequence"/>
</dbReference>
<evidence type="ECO:0000256" key="1">
    <source>
        <dbReference type="ARBA" id="ARBA00001947"/>
    </source>
</evidence>
<dbReference type="EMBL" id="CAUOFW020008769">
    <property type="protein sequence ID" value="CAK9183827.1"/>
    <property type="molecule type" value="Genomic_DNA"/>
</dbReference>
<dbReference type="InterPro" id="IPR041891">
    <property type="entry name" value="Alpha_CA_prokaryot-like"/>
</dbReference>
<dbReference type="Pfam" id="PF00194">
    <property type="entry name" value="Carb_anhydrase"/>
    <property type="match status" value="1"/>
</dbReference>
<dbReference type="AlphaFoldDB" id="A0ABC8URX5"/>
<accession>A0ABC8URX5</accession>
<evidence type="ECO:0000259" key="7">
    <source>
        <dbReference type="PROSITE" id="PS51144"/>
    </source>
</evidence>
<dbReference type="PANTHER" id="PTHR18952:SF271">
    <property type="entry name" value="ALPHA CARBONIC ANHYDRASE 4-RELATED"/>
    <property type="match status" value="1"/>
</dbReference>
<organism evidence="8 9">
    <name type="scientific">Ilex paraguariensis</name>
    <name type="common">yerba mate</name>
    <dbReference type="NCBI Taxonomy" id="185542"/>
    <lineage>
        <taxon>Eukaryota</taxon>
        <taxon>Viridiplantae</taxon>
        <taxon>Streptophyta</taxon>
        <taxon>Embryophyta</taxon>
        <taxon>Tracheophyta</taxon>
        <taxon>Spermatophyta</taxon>
        <taxon>Magnoliopsida</taxon>
        <taxon>eudicotyledons</taxon>
        <taxon>Gunneridae</taxon>
        <taxon>Pentapetalae</taxon>
        <taxon>asterids</taxon>
        <taxon>campanulids</taxon>
        <taxon>Aquifoliales</taxon>
        <taxon>Aquifoliaceae</taxon>
        <taxon>Ilex</taxon>
    </lineage>
</organism>
<evidence type="ECO:0000256" key="4">
    <source>
        <dbReference type="ARBA" id="ARBA00022833"/>
    </source>
</evidence>
<comment type="cofactor">
    <cofactor evidence="1 6">
        <name>Zn(2+)</name>
        <dbReference type="ChEBI" id="CHEBI:29105"/>
    </cofactor>
</comment>
<dbReference type="SMART" id="SM01057">
    <property type="entry name" value="Carb_anhydrase"/>
    <property type="match status" value="1"/>
</dbReference>
<feature type="domain" description="Alpha-carbonic anhydrase" evidence="7">
    <location>
        <begin position="128"/>
        <end position="359"/>
    </location>
</feature>
<dbReference type="InterPro" id="IPR036398">
    <property type="entry name" value="CA_dom_sf"/>
</dbReference>
<dbReference type="PROSITE" id="PS51144">
    <property type="entry name" value="ALPHA_CA_2"/>
    <property type="match status" value="1"/>
</dbReference>
<proteinExistence type="inferred from homology"/>
<keyword evidence="5 6" id="KW-0456">Lyase</keyword>
<evidence type="ECO:0000256" key="2">
    <source>
        <dbReference type="ARBA" id="ARBA00012925"/>
    </source>
</evidence>
<dbReference type="EC" id="4.2.1.1" evidence="2 6"/>
<keyword evidence="3 6" id="KW-0479">Metal-binding</keyword>
<keyword evidence="4 6" id="KW-0862">Zinc</keyword>
<evidence type="ECO:0000313" key="8">
    <source>
        <dbReference type="EMBL" id="CAK9183827.1"/>
    </source>
</evidence>
<comment type="function">
    <text evidence="6">Reversible hydration of carbon dioxide.</text>
</comment>
<dbReference type="InterPro" id="IPR001148">
    <property type="entry name" value="CA_dom"/>
</dbReference>
<comment type="catalytic activity">
    <reaction evidence="6">
        <text>hydrogencarbonate + H(+) = CO2 + H2O</text>
        <dbReference type="Rhea" id="RHEA:10748"/>
        <dbReference type="ChEBI" id="CHEBI:15377"/>
        <dbReference type="ChEBI" id="CHEBI:15378"/>
        <dbReference type="ChEBI" id="CHEBI:16526"/>
        <dbReference type="ChEBI" id="CHEBI:17544"/>
        <dbReference type="EC" id="4.2.1.1"/>
    </reaction>
</comment>
<keyword evidence="9" id="KW-1185">Reference proteome</keyword>
<evidence type="ECO:0000256" key="6">
    <source>
        <dbReference type="RuleBase" id="RU367011"/>
    </source>
</evidence>
<dbReference type="PROSITE" id="PS00162">
    <property type="entry name" value="ALPHA_CA_1"/>
    <property type="match status" value="1"/>
</dbReference>
<reference evidence="8 9" key="1">
    <citation type="submission" date="2024-02" db="EMBL/GenBank/DDBJ databases">
        <authorList>
            <person name="Vignale AGUSTIN F."/>
            <person name="Sosa J E."/>
            <person name="Modenutti C."/>
        </authorList>
    </citation>
    <scope>NUCLEOTIDE SEQUENCE [LARGE SCALE GENOMIC DNA]</scope>
</reference>
<name>A0ABC8URX5_9AQUA</name>
<gene>
    <name evidence="8" type="ORF">ILEXP_LOCUS54122</name>
</gene>
<dbReference type="SUPFAM" id="SSF51069">
    <property type="entry name" value="Carbonic anhydrase"/>
    <property type="match status" value="1"/>
</dbReference>
<dbReference type="CDD" id="cd03124">
    <property type="entry name" value="alpha_CA_prokaryotic_like"/>
    <property type="match status" value="1"/>
</dbReference>
<evidence type="ECO:0000256" key="3">
    <source>
        <dbReference type="ARBA" id="ARBA00022723"/>
    </source>
</evidence>
<protein>
    <recommendedName>
        <fullName evidence="2 6">Carbonic anhydrase</fullName>
        <ecNumber evidence="2 6">4.2.1.1</ecNumber>
    </recommendedName>
</protein>
<comment type="caution">
    <text evidence="8">The sequence shown here is derived from an EMBL/GenBank/DDBJ whole genome shotgun (WGS) entry which is preliminary data.</text>
</comment>
<evidence type="ECO:0000313" key="9">
    <source>
        <dbReference type="Proteomes" id="UP001642360"/>
    </source>
</evidence>
<dbReference type="PANTHER" id="PTHR18952">
    <property type="entry name" value="CARBONIC ANHYDRASE"/>
    <property type="match status" value="1"/>
</dbReference>